<evidence type="ECO:0000259" key="4">
    <source>
        <dbReference type="PROSITE" id="PS50878"/>
    </source>
</evidence>
<feature type="domain" description="Reverse transcriptase" evidence="4">
    <location>
        <begin position="1037"/>
        <end position="1315"/>
    </location>
</feature>
<reference evidence="5 6" key="1">
    <citation type="journal article" date="2017" name="Nat. Commun.">
        <title>Genome assembly with in vitro proximity ligation data and whole-genome triplication in lettuce.</title>
        <authorList>
            <person name="Reyes-Chin-Wo S."/>
            <person name="Wang Z."/>
            <person name="Yang X."/>
            <person name="Kozik A."/>
            <person name="Arikit S."/>
            <person name="Song C."/>
            <person name="Xia L."/>
            <person name="Froenicke L."/>
            <person name="Lavelle D.O."/>
            <person name="Truco M.J."/>
            <person name="Xia R."/>
            <person name="Zhu S."/>
            <person name="Xu C."/>
            <person name="Xu H."/>
            <person name="Xu X."/>
            <person name="Cox K."/>
            <person name="Korf I."/>
            <person name="Meyers B.C."/>
            <person name="Michelmore R.W."/>
        </authorList>
    </citation>
    <scope>NUCLEOTIDE SEQUENCE [LARGE SCALE GENOMIC DNA]</scope>
    <source>
        <strain evidence="6">cv. Salinas</strain>
        <tissue evidence="5">Seedlings</tissue>
    </source>
</reference>
<accession>A0A9R1WGQ8</accession>
<evidence type="ECO:0000313" key="6">
    <source>
        <dbReference type="Proteomes" id="UP000235145"/>
    </source>
</evidence>
<feature type="compositionally biased region" description="Polar residues" evidence="2">
    <location>
        <begin position="1858"/>
        <end position="1869"/>
    </location>
</feature>
<dbReference type="PANTHER" id="PTHR33116:SF79">
    <property type="entry name" value="REVERSE TRANSCRIPTASE DOMAIN, ZINC FINGER, CCHC-TYPE-RELATED"/>
    <property type="match status" value="1"/>
</dbReference>
<sequence length="1897" mass="214560">MGGRRFVETSGDGWSKIRRQENQGQKNAITTYYVAGFPDGTCKKDLHEVFDRLGQIADIYIRGKKNRCKQNFAFIRYGGVIDTSGMELKMNGVRFRGVTLLANLAKYQKEGPNCKQIPRGKPKVSDAAPKNNFRSRDSRTFAQVAAGVNVAQQGNSPPIFLNAKTAMSEWSKKTVLIGEALSLDHIANLPEHTFSYENTKYLGGLKIGIKFGSSKEASEFLEDRSRWHEWFKWLNMNMNTDVQYERLAWLKITGVPLRYWDTDNFSKIACRFGKVVIPFENLYDRKDLSMGKVGVITSAKNWINEVVRIQVEGTEYGVGVVEDTVDWSPFNSCQFEKSEDGLESEGGDNDSEDDGVSDTWIPEEENDLEEGEFRCDDEPETWTKKTNRRVEVGNQPAIVENPKDATVELNGVIPQEGANLGGLNESVGMPHVMNEIQASVLEVARLRSDPGVVELDPDPKNVGLLDNSSPIKSFSSAPNNSKAPNSNSNSSSYPKNCSTEPKCKRRKRRRGSRSPLNGVVSSRANVPTQNSQEPMSSNEEVQLDLNREPLLSGSSEGSVETSSNEIIQTVAIGSELGFQMEVDNPILTELETQISNSSKIDVIGCWDSNEFDYESVDASGRSGGIISIWDTAVFQRTDVIKNRHYLVVSGKYMGSPENAILNIVNIYGPQSISKKKKIWAELLNIINHKAGMWVVFGDFNVVRHQSERRNSQYCPYSTNDFNRFIQEANLKDYNMGGERFTYMSRVDAKLSKLDRFLTCPDYLQMFPLSHVTAHPRELSDHSPVTLLSKEADFGPIPFKLFNSWLYKDGFDHLVSDAWSCFSGYGAPDAYLAAKLRFLKGKIKNWRNEGDQKERQEVNVAKEVVKEIEKAAEYRSLSLNEQTIRADAIKKIMEWERLHALDLKQKARIKWSIDGDENSKFFHGYINSKNRRNIIHGLMINGRWTTGVNEIKEEAYRFFQDKFKEVYTVRPKFNNTNFNSISMMEAIRIESPFSSEEIKVVVWDCGCDKAPGPDGYTFKFMKKFWGTIKEDVMKFVNHFEEYGSLARGCNSSFITLAPKIKDPLGLNDYRPISLIGCLSKIISKLLSNRLKKVIGKLIGDMQSAYVEGRCILEGPLMVNEVCSWAKREHKKILLFKVDFDKAFDSVNWEFLDSTMEQMGFGSKWRSWIRGCLNSSWASVIVNGSPTKEFPISKGVRQGDPLAPYLFIIAMEGLSVAIRTACDKGIFKGVKIPGNGPILSHLFYADDALFIREWSKTNLKNLARILRCFHISSGLKVNFYKLKVFGIGVDPVETSNWANLLGCVSGDLPFDYLGVPVGANMNLKKHWKPIIKKFQSKLSLWKAKSLSFGGRLTLIKSVLGNLPIYFLSLFRAPIGVIKELEKIRRSFLWGGGEDKRKIHWVSWDKVLAAKEDGGLGVGSIQALNIGLLVKWWWRLNNEPNSLWARVITGIHKLANKPIEYLSVQRYGGVWNNIASIRKFLGGLGIAIHDLFNIKIMSGHNTLFWYDHWIGSSNLKTRYPDLFDLESKKRCTVADRIGDRNQNWKWRSRPAARGLDYVVLSLSNEVANIQLNPGLDQWRCKLSSDGKFSMAVIRQLVDKLKTGNLFVPKIIWNKIVPIKVLCLVWRAAQQRIPTAMALERRGIFVNSQICSSCIGNSECADHVLINCPFAIKIRSCIWRWCGIAGDHESVKTICELIDFASKWGRNKKERKRFVVICYGMIWNLWRFRNKRLFHCESTSVQNGVECIKAMTFVWVKHRSRNGPKWVLNPETLHSNSTTGFNKRARTSESDTGFGLNLNDDVDVAEGDGPPEVQLRRPPGKDKAKRAASSSGKATATSDDGFVESIDKTLSFLEKKIRIHGGSSSTKNRSYRSTNHKLEAPTRSQPRKSRDIYQNPTTCPC</sequence>
<gene>
    <name evidence="5" type="ORF">LSAT_V11C200098630</name>
</gene>
<protein>
    <recommendedName>
        <fullName evidence="7">Reverse transcriptase domain-containing protein</fullName>
    </recommendedName>
</protein>
<feature type="compositionally biased region" description="Acidic residues" evidence="2">
    <location>
        <begin position="341"/>
        <end position="369"/>
    </location>
</feature>
<dbReference type="InterPro" id="IPR036691">
    <property type="entry name" value="Endo/exonu/phosph_ase_sf"/>
</dbReference>
<feature type="compositionally biased region" description="Polar residues" evidence="2">
    <location>
        <begin position="1888"/>
        <end position="1897"/>
    </location>
</feature>
<feature type="region of interest" description="Disordered" evidence="2">
    <location>
        <begin position="452"/>
        <end position="540"/>
    </location>
</feature>
<evidence type="ECO:0000256" key="2">
    <source>
        <dbReference type="SAM" id="MobiDB-lite"/>
    </source>
</evidence>
<evidence type="ECO:0000313" key="5">
    <source>
        <dbReference type="EMBL" id="KAJ0223488.1"/>
    </source>
</evidence>
<organism evidence="5 6">
    <name type="scientific">Lactuca sativa</name>
    <name type="common">Garden lettuce</name>
    <dbReference type="NCBI Taxonomy" id="4236"/>
    <lineage>
        <taxon>Eukaryota</taxon>
        <taxon>Viridiplantae</taxon>
        <taxon>Streptophyta</taxon>
        <taxon>Embryophyta</taxon>
        <taxon>Tracheophyta</taxon>
        <taxon>Spermatophyta</taxon>
        <taxon>Magnoliopsida</taxon>
        <taxon>eudicotyledons</taxon>
        <taxon>Gunneridae</taxon>
        <taxon>Pentapetalae</taxon>
        <taxon>asterids</taxon>
        <taxon>campanulids</taxon>
        <taxon>Asterales</taxon>
        <taxon>Asteraceae</taxon>
        <taxon>Cichorioideae</taxon>
        <taxon>Cichorieae</taxon>
        <taxon>Lactucinae</taxon>
        <taxon>Lactuca</taxon>
    </lineage>
</organism>
<dbReference type="Gene3D" id="3.60.10.10">
    <property type="entry name" value="Endonuclease/exonuclease/phosphatase"/>
    <property type="match status" value="1"/>
</dbReference>
<feature type="domain" description="RRM" evidence="3">
    <location>
        <begin position="30"/>
        <end position="107"/>
    </location>
</feature>
<feature type="compositionally biased region" description="Low complexity" evidence="2">
    <location>
        <begin position="472"/>
        <end position="498"/>
    </location>
</feature>
<dbReference type="SUPFAM" id="SSF54928">
    <property type="entry name" value="RNA-binding domain, RBD"/>
    <property type="match status" value="1"/>
</dbReference>
<evidence type="ECO:0000256" key="1">
    <source>
        <dbReference type="PROSITE-ProRule" id="PRU00176"/>
    </source>
</evidence>
<keyword evidence="6" id="KW-1185">Reference proteome</keyword>
<dbReference type="PROSITE" id="PS50878">
    <property type="entry name" value="RT_POL"/>
    <property type="match status" value="1"/>
</dbReference>
<proteinExistence type="predicted"/>
<dbReference type="InterPro" id="IPR035979">
    <property type="entry name" value="RBD_domain_sf"/>
</dbReference>
<dbReference type="Proteomes" id="UP000235145">
    <property type="component" value="Unassembled WGS sequence"/>
</dbReference>
<feature type="compositionally biased region" description="Basic residues" evidence="2">
    <location>
        <begin position="503"/>
        <end position="512"/>
    </location>
</feature>
<dbReference type="SUPFAM" id="SSF56219">
    <property type="entry name" value="DNase I-like"/>
    <property type="match status" value="1"/>
</dbReference>
<evidence type="ECO:0008006" key="7">
    <source>
        <dbReference type="Google" id="ProtNLM"/>
    </source>
</evidence>
<dbReference type="InterPro" id="IPR000477">
    <property type="entry name" value="RT_dom"/>
</dbReference>
<dbReference type="InterPro" id="IPR000504">
    <property type="entry name" value="RRM_dom"/>
</dbReference>
<dbReference type="CDD" id="cd00590">
    <property type="entry name" value="RRM_SF"/>
    <property type="match status" value="1"/>
</dbReference>
<feature type="region of interest" description="Disordered" evidence="2">
    <location>
        <begin position="1854"/>
        <end position="1897"/>
    </location>
</feature>
<dbReference type="EMBL" id="NBSK02000002">
    <property type="protein sequence ID" value="KAJ0223488.1"/>
    <property type="molecule type" value="Genomic_DNA"/>
</dbReference>
<feature type="region of interest" description="Disordered" evidence="2">
    <location>
        <begin position="337"/>
        <end position="369"/>
    </location>
</feature>
<name>A0A9R1WGQ8_LACSA</name>
<dbReference type="InterPro" id="IPR012677">
    <property type="entry name" value="Nucleotide-bd_a/b_plait_sf"/>
</dbReference>
<evidence type="ECO:0000259" key="3">
    <source>
        <dbReference type="PROSITE" id="PS50102"/>
    </source>
</evidence>
<dbReference type="GO" id="GO:0003723">
    <property type="term" value="F:RNA binding"/>
    <property type="evidence" value="ECO:0007669"/>
    <property type="project" value="UniProtKB-UniRule"/>
</dbReference>
<dbReference type="Gene3D" id="3.30.70.330">
    <property type="match status" value="1"/>
</dbReference>
<dbReference type="CDD" id="cd01650">
    <property type="entry name" value="RT_nLTR_like"/>
    <property type="match status" value="1"/>
</dbReference>
<feature type="region of interest" description="Disordered" evidence="2">
    <location>
        <begin position="1773"/>
        <end position="1835"/>
    </location>
</feature>
<keyword evidence="1" id="KW-0694">RNA-binding</keyword>
<feature type="compositionally biased region" description="Low complexity" evidence="2">
    <location>
        <begin position="1823"/>
        <end position="1835"/>
    </location>
</feature>
<dbReference type="InterPro" id="IPR026960">
    <property type="entry name" value="RVT-Znf"/>
</dbReference>
<comment type="caution">
    <text evidence="5">The sequence shown here is derived from an EMBL/GenBank/DDBJ whole genome shotgun (WGS) entry which is preliminary data.</text>
</comment>
<dbReference type="Pfam" id="PF13966">
    <property type="entry name" value="zf-RVT"/>
    <property type="match status" value="1"/>
</dbReference>
<dbReference type="PROSITE" id="PS50102">
    <property type="entry name" value="RRM"/>
    <property type="match status" value="1"/>
</dbReference>
<dbReference type="Pfam" id="PF00078">
    <property type="entry name" value="RVT_1"/>
    <property type="match status" value="1"/>
</dbReference>
<feature type="compositionally biased region" description="Polar residues" evidence="2">
    <location>
        <begin position="519"/>
        <end position="540"/>
    </location>
</feature>
<dbReference type="PANTHER" id="PTHR33116">
    <property type="entry name" value="REVERSE TRANSCRIPTASE ZINC-BINDING DOMAIN-CONTAINING PROTEIN-RELATED-RELATED"/>
    <property type="match status" value="1"/>
</dbReference>